<organism evidence="2 3">
    <name type="scientific">Chiloscyllium punctatum</name>
    <name type="common">Brownbanded bambooshark</name>
    <name type="synonym">Hemiscyllium punctatum</name>
    <dbReference type="NCBI Taxonomy" id="137246"/>
    <lineage>
        <taxon>Eukaryota</taxon>
        <taxon>Metazoa</taxon>
        <taxon>Chordata</taxon>
        <taxon>Craniata</taxon>
        <taxon>Vertebrata</taxon>
        <taxon>Chondrichthyes</taxon>
        <taxon>Elasmobranchii</taxon>
        <taxon>Galeomorphii</taxon>
        <taxon>Galeoidea</taxon>
        <taxon>Orectolobiformes</taxon>
        <taxon>Hemiscylliidae</taxon>
        <taxon>Chiloscyllium</taxon>
    </lineage>
</organism>
<name>A0A401T3K4_CHIPU</name>
<evidence type="ECO:0000313" key="2">
    <source>
        <dbReference type="EMBL" id="GCC37194.1"/>
    </source>
</evidence>
<protein>
    <submittedName>
        <fullName evidence="2">Uncharacterized protein</fullName>
    </submittedName>
</protein>
<sequence length="99" mass="11005">MDPAAGQRSSFSTTASAWRVRQLQHHGQRLSRGTASAPQPATGQGGRFSTTASDSTRAESRFPFQPSYCPSGSEVFMMLKKWEMDAVNLMFTRQCRKET</sequence>
<dbReference type="EMBL" id="BEZZ01000958">
    <property type="protein sequence ID" value="GCC37194.1"/>
    <property type="molecule type" value="Genomic_DNA"/>
</dbReference>
<feature type="compositionally biased region" description="Polar residues" evidence="1">
    <location>
        <begin position="31"/>
        <end position="55"/>
    </location>
</feature>
<gene>
    <name evidence="2" type="ORF">chiPu_0015695</name>
</gene>
<keyword evidence="3" id="KW-1185">Reference proteome</keyword>
<comment type="caution">
    <text evidence="2">The sequence shown here is derived from an EMBL/GenBank/DDBJ whole genome shotgun (WGS) entry which is preliminary data.</text>
</comment>
<evidence type="ECO:0000256" key="1">
    <source>
        <dbReference type="SAM" id="MobiDB-lite"/>
    </source>
</evidence>
<evidence type="ECO:0000313" key="3">
    <source>
        <dbReference type="Proteomes" id="UP000287033"/>
    </source>
</evidence>
<feature type="compositionally biased region" description="Polar residues" evidence="1">
    <location>
        <begin position="7"/>
        <end position="16"/>
    </location>
</feature>
<reference evidence="2 3" key="1">
    <citation type="journal article" date="2018" name="Nat. Ecol. Evol.">
        <title>Shark genomes provide insights into elasmobranch evolution and the origin of vertebrates.</title>
        <authorList>
            <person name="Hara Y"/>
            <person name="Yamaguchi K"/>
            <person name="Onimaru K"/>
            <person name="Kadota M"/>
            <person name="Koyanagi M"/>
            <person name="Keeley SD"/>
            <person name="Tatsumi K"/>
            <person name="Tanaka K"/>
            <person name="Motone F"/>
            <person name="Kageyama Y"/>
            <person name="Nozu R"/>
            <person name="Adachi N"/>
            <person name="Nishimura O"/>
            <person name="Nakagawa R"/>
            <person name="Tanegashima C"/>
            <person name="Kiyatake I"/>
            <person name="Matsumoto R"/>
            <person name="Murakumo K"/>
            <person name="Nishida K"/>
            <person name="Terakita A"/>
            <person name="Kuratani S"/>
            <person name="Sato K"/>
            <person name="Hyodo S Kuraku.S."/>
        </authorList>
    </citation>
    <scope>NUCLEOTIDE SEQUENCE [LARGE SCALE GENOMIC DNA]</scope>
</reference>
<accession>A0A401T3K4</accession>
<dbReference type="Proteomes" id="UP000287033">
    <property type="component" value="Unassembled WGS sequence"/>
</dbReference>
<proteinExistence type="predicted"/>
<dbReference type="AlphaFoldDB" id="A0A401T3K4"/>
<feature type="region of interest" description="Disordered" evidence="1">
    <location>
        <begin position="1"/>
        <end position="65"/>
    </location>
</feature>